<sequence length="217" mass="23305">MDDTASIIAPETVLNAPSAVVVFGRDEGGKAHASRFEPADAALAERAAGLMGMRALRLTTVEQQELAAELPEGRVFATGRAFVPFVKAAVFEQLEADPDSFTPERPPEADMPPSAPPRPKGRRSASPATDGTYGGQDALSEPAEPPADRAAITLGHRVLAAELYDPEIWYVAQVTALREPDLLQLRWVSAQWINEPPFVRHREHLALLPAALGADAD</sequence>
<dbReference type="Proteomes" id="UP000289411">
    <property type="component" value="Unassembled WGS sequence"/>
</dbReference>
<keyword evidence="3" id="KW-1185">Reference proteome</keyword>
<dbReference type="AlphaFoldDB" id="A0A4Q2RA91"/>
<evidence type="ECO:0000313" key="2">
    <source>
        <dbReference type="EMBL" id="RYB02470.1"/>
    </source>
</evidence>
<comment type="caution">
    <text evidence="2">The sequence shown here is derived from an EMBL/GenBank/DDBJ whole genome shotgun (WGS) entry which is preliminary data.</text>
</comment>
<reference evidence="2 3" key="2">
    <citation type="submission" date="2019-02" db="EMBL/GenBank/DDBJ databases">
        <title>'Lichenibacterium ramalinii' gen. nov. sp. nov., 'Lichenibacterium minor' gen. nov. sp. nov.</title>
        <authorList>
            <person name="Pankratov T."/>
        </authorList>
    </citation>
    <scope>NUCLEOTIDE SEQUENCE [LARGE SCALE GENOMIC DNA]</scope>
    <source>
        <strain evidence="2 3">RmlP001</strain>
    </source>
</reference>
<organism evidence="2 3">
    <name type="scientific">Lichenibacterium ramalinae</name>
    <dbReference type="NCBI Taxonomy" id="2316527"/>
    <lineage>
        <taxon>Bacteria</taxon>
        <taxon>Pseudomonadati</taxon>
        <taxon>Pseudomonadota</taxon>
        <taxon>Alphaproteobacteria</taxon>
        <taxon>Hyphomicrobiales</taxon>
        <taxon>Lichenihabitantaceae</taxon>
        <taxon>Lichenibacterium</taxon>
    </lineage>
</organism>
<dbReference type="EMBL" id="QYBC01000020">
    <property type="protein sequence ID" value="RYB02470.1"/>
    <property type="molecule type" value="Genomic_DNA"/>
</dbReference>
<name>A0A4Q2RA91_9HYPH</name>
<reference evidence="2 3" key="1">
    <citation type="submission" date="2018-09" db="EMBL/GenBank/DDBJ databases">
        <authorList>
            <person name="Grouzdev D.S."/>
            <person name="Krutkina M.S."/>
        </authorList>
    </citation>
    <scope>NUCLEOTIDE SEQUENCE [LARGE SCALE GENOMIC DNA]</scope>
    <source>
        <strain evidence="2 3">RmlP001</strain>
    </source>
</reference>
<feature type="region of interest" description="Disordered" evidence="1">
    <location>
        <begin position="98"/>
        <end position="145"/>
    </location>
</feature>
<proteinExistence type="predicted"/>
<evidence type="ECO:0000313" key="3">
    <source>
        <dbReference type="Proteomes" id="UP000289411"/>
    </source>
</evidence>
<evidence type="ECO:0000256" key="1">
    <source>
        <dbReference type="SAM" id="MobiDB-lite"/>
    </source>
</evidence>
<gene>
    <name evidence="2" type="ORF">D3272_21360</name>
</gene>
<protein>
    <submittedName>
        <fullName evidence="2">Uncharacterized protein</fullName>
    </submittedName>
</protein>
<dbReference type="OrthoDB" id="7997793at2"/>
<feature type="compositionally biased region" description="Pro residues" evidence="1">
    <location>
        <begin position="109"/>
        <end position="118"/>
    </location>
</feature>
<accession>A0A4Q2RA91</accession>
<dbReference type="RefSeq" id="WP_129221236.1">
    <property type="nucleotide sequence ID" value="NZ_QYBC01000020.1"/>
</dbReference>